<accession>A0A5S4W031</accession>
<name>A0A5S4W031_9BRAD</name>
<keyword evidence="4" id="KW-1185">Reference proteome</keyword>
<reference evidence="3 4" key="1">
    <citation type="submission" date="2019-08" db="EMBL/GenBank/DDBJ databases">
        <title>Bradyrhizobium hipponensis sp. nov., a rhizobium isolated from a Lupinus angustifolius root nodule in Tunisia.</title>
        <authorList>
            <person name="Off K."/>
            <person name="Rejili M."/>
            <person name="Mars M."/>
            <person name="Brachmann A."/>
            <person name="Marin M."/>
        </authorList>
    </citation>
    <scope>NUCLEOTIDE SEQUENCE [LARGE SCALE GENOMIC DNA]</scope>
    <source>
        <strain evidence="3 4">CTAW11</strain>
    </source>
</reference>
<dbReference type="EMBL" id="VSSR01000071">
    <property type="protein sequence ID" value="TYL74440.1"/>
    <property type="molecule type" value="Genomic_DNA"/>
</dbReference>
<sequence length="169" mass="18209">MKKKTFVIIVLGFVLSGTALGQQKSAKDAIVGAWTLVSVNSEMDDGKKGEPFGPSPKGVVIFSNDGHFSLFQSRAEIPKIAANDRAKATPEEAQSIVASSIAYYGTYSIDEQTKVMVVNLATSTYANVAAIPDQKRTITLLTADELKFDNPRTPNGMTLRTVWKRAAAP</sequence>
<organism evidence="3 4">
    <name type="scientific">Bradyrhizobium cytisi</name>
    <dbReference type="NCBI Taxonomy" id="515489"/>
    <lineage>
        <taxon>Bacteria</taxon>
        <taxon>Pseudomonadati</taxon>
        <taxon>Pseudomonadota</taxon>
        <taxon>Alphaproteobacteria</taxon>
        <taxon>Hyphomicrobiales</taxon>
        <taxon>Nitrobacteraceae</taxon>
        <taxon>Bradyrhizobium</taxon>
    </lineage>
</organism>
<evidence type="ECO:0000259" key="2">
    <source>
        <dbReference type="Pfam" id="PF13924"/>
    </source>
</evidence>
<comment type="caution">
    <text evidence="3">The sequence shown here is derived from an EMBL/GenBank/DDBJ whole genome shotgun (WGS) entry which is preliminary data.</text>
</comment>
<protein>
    <submittedName>
        <fullName evidence="3">Lipocalin-like domain-containing protein</fullName>
    </submittedName>
</protein>
<dbReference type="InterPro" id="IPR024311">
    <property type="entry name" value="Lipocalin-like"/>
</dbReference>
<dbReference type="Pfam" id="PF13924">
    <property type="entry name" value="Lipocalin_5"/>
    <property type="match status" value="1"/>
</dbReference>
<feature type="signal peptide" evidence="1">
    <location>
        <begin position="1"/>
        <end position="21"/>
    </location>
</feature>
<dbReference type="AlphaFoldDB" id="A0A5S4W031"/>
<feature type="domain" description="Lipocalin-like" evidence="2">
    <location>
        <begin position="31"/>
        <end position="141"/>
    </location>
</feature>
<evidence type="ECO:0000313" key="3">
    <source>
        <dbReference type="EMBL" id="TYL74440.1"/>
    </source>
</evidence>
<gene>
    <name evidence="3" type="ORF">FXB38_35135</name>
</gene>
<dbReference type="OrthoDB" id="118834at2"/>
<dbReference type="RefSeq" id="WP_148755523.1">
    <property type="nucleotide sequence ID" value="NZ_VSSR01000071.1"/>
</dbReference>
<evidence type="ECO:0000313" key="4">
    <source>
        <dbReference type="Proteomes" id="UP000324853"/>
    </source>
</evidence>
<feature type="chain" id="PRO_5024391537" evidence="1">
    <location>
        <begin position="22"/>
        <end position="169"/>
    </location>
</feature>
<proteinExistence type="predicted"/>
<dbReference type="Proteomes" id="UP000324853">
    <property type="component" value="Unassembled WGS sequence"/>
</dbReference>
<evidence type="ECO:0000256" key="1">
    <source>
        <dbReference type="SAM" id="SignalP"/>
    </source>
</evidence>
<keyword evidence="1" id="KW-0732">Signal</keyword>